<dbReference type="AlphaFoldDB" id="A0A5M8Q6Y3"/>
<reference evidence="3 5" key="1">
    <citation type="submission" date="2019-07" db="EMBL/GenBank/DDBJ databases">
        <authorList>
            <person name="Qu J.-H."/>
        </authorList>
    </citation>
    <scope>NUCLEOTIDE SEQUENCE [LARGE SCALE GENOMIC DNA]</scope>
    <source>
        <strain evidence="3 5">MDT1-10-3</strain>
    </source>
</reference>
<name>A0A5M8Q6Y3_9BACT</name>
<sequence length="119" mass="12561">MEPLTHPSPASAARQKKSFFSVGFALLLLALLGGAMFLFKTTSPQPATLDSTTSVAPATAGPEITAPRATDLPNTAPSGQVMGTTADLASHPMFAPLQQQLPDSMPLIFRPEKWEGKLK</sequence>
<dbReference type="EMBL" id="VKKZ01000024">
    <property type="protein sequence ID" value="KAA6431003.1"/>
    <property type="molecule type" value="Genomic_DNA"/>
</dbReference>
<keyword evidence="2" id="KW-0812">Transmembrane</keyword>
<evidence type="ECO:0000313" key="3">
    <source>
        <dbReference type="EMBL" id="KAA6431003.1"/>
    </source>
</evidence>
<comment type="caution">
    <text evidence="3">The sequence shown here is derived from an EMBL/GenBank/DDBJ whole genome shotgun (WGS) entry which is preliminary data.</text>
</comment>
<evidence type="ECO:0000256" key="1">
    <source>
        <dbReference type="SAM" id="MobiDB-lite"/>
    </source>
</evidence>
<gene>
    <name evidence="4" type="ORF">ACD591_14205</name>
    <name evidence="3" type="ORF">FOE74_18020</name>
</gene>
<reference evidence="4 6" key="3">
    <citation type="submission" date="2024-08" db="EMBL/GenBank/DDBJ databases">
        <authorList>
            <person name="Wei W."/>
        </authorList>
    </citation>
    <scope>NUCLEOTIDE SEQUENCE [LARGE SCALE GENOMIC DNA]</scope>
    <source>
        <strain evidence="4 6">XU2</strain>
    </source>
</reference>
<reference evidence="3 5" key="2">
    <citation type="submission" date="2019-09" db="EMBL/GenBank/DDBJ databases">
        <title>A bacterium isolated from glacier soil.</title>
        <authorList>
            <person name="Liu Q."/>
        </authorList>
    </citation>
    <scope>NUCLEOTIDE SEQUENCE [LARGE SCALE GENOMIC DNA]</scope>
    <source>
        <strain evidence="3 5">MDT1-10-3</strain>
    </source>
</reference>
<feature type="compositionally biased region" description="Polar residues" evidence="1">
    <location>
        <begin position="72"/>
        <end position="83"/>
    </location>
</feature>
<keyword evidence="2" id="KW-1133">Transmembrane helix</keyword>
<protein>
    <submittedName>
        <fullName evidence="3">Uncharacterized protein</fullName>
    </submittedName>
</protein>
<dbReference type="OrthoDB" id="9856747at2"/>
<keyword evidence="6" id="KW-1185">Reference proteome</keyword>
<evidence type="ECO:0000313" key="5">
    <source>
        <dbReference type="Proteomes" id="UP000323866"/>
    </source>
</evidence>
<accession>A0A5M8Q6Y3</accession>
<keyword evidence="2" id="KW-0472">Membrane</keyword>
<evidence type="ECO:0000313" key="4">
    <source>
        <dbReference type="EMBL" id="MFA1772449.1"/>
    </source>
</evidence>
<feature type="transmembrane region" description="Helical" evidence="2">
    <location>
        <begin position="20"/>
        <end position="39"/>
    </location>
</feature>
<evidence type="ECO:0000313" key="6">
    <source>
        <dbReference type="Proteomes" id="UP001570846"/>
    </source>
</evidence>
<dbReference type="EMBL" id="JBGOGF010000007">
    <property type="protein sequence ID" value="MFA1772449.1"/>
    <property type="molecule type" value="Genomic_DNA"/>
</dbReference>
<dbReference type="Proteomes" id="UP000323866">
    <property type="component" value="Unassembled WGS sequence"/>
</dbReference>
<feature type="region of interest" description="Disordered" evidence="1">
    <location>
        <begin position="48"/>
        <end position="84"/>
    </location>
</feature>
<evidence type="ECO:0000256" key="2">
    <source>
        <dbReference type="SAM" id="Phobius"/>
    </source>
</evidence>
<dbReference type="RefSeq" id="WP_149100031.1">
    <property type="nucleotide sequence ID" value="NZ_BMMG01000007.1"/>
</dbReference>
<dbReference type="Proteomes" id="UP001570846">
    <property type="component" value="Unassembled WGS sequence"/>
</dbReference>
<organism evidence="3 5">
    <name type="scientific">Rufibacter glacialis</name>
    <dbReference type="NCBI Taxonomy" id="1259555"/>
    <lineage>
        <taxon>Bacteria</taxon>
        <taxon>Pseudomonadati</taxon>
        <taxon>Bacteroidota</taxon>
        <taxon>Cytophagia</taxon>
        <taxon>Cytophagales</taxon>
        <taxon>Hymenobacteraceae</taxon>
        <taxon>Rufibacter</taxon>
    </lineage>
</organism>
<proteinExistence type="predicted"/>